<dbReference type="InterPro" id="IPR051335">
    <property type="entry name" value="Alanyl-tRNA_Editing_Enzymes"/>
</dbReference>
<evidence type="ECO:0000259" key="4">
    <source>
        <dbReference type="SMART" id="SM00863"/>
    </source>
</evidence>
<dbReference type="InterPro" id="IPR009000">
    <property type="entry name" value="Transl_B-barrel_sf"/>
</dbReference>
<dbReference type="GO" id="GO:0043039">
    <property type="term" value="P:tRNA aminoacylation"/>
    <property type="evidence" value="ECO:0007669"/>
    <property type="project" value="InterPro"/>
</dbReference>
<keyword evidence="3" id="KW-0862">Zinc</keyword>
<dbReference type="GO" id="GO:0046872">
    <property type="term" value="F:metal ion binding"/>
    <property type="evidence" value="ECO:0007669"/>
    <property type="project" value="UniProtKB-KW"/>
</dbReference>
<dbReference type="Proteomes" id="UP000000238">
    <property type="component" value="Chromosome"/>
</dbReference>
<evidence type="ECO:0000313" key="6">
    <source>
        <dbReference type="Proteomes" id="UP000000238"/>
    </source>
</evidence>
<organism evidence="5 6">
    <name type="scientific">Hahella chejuensis (strain KCTC 2396)</name>
    <dbReference type="NCBI Taxonomy" id="349521"/>
    <lineage>
        <taxon>Bacteria</taxon>
        <taxon>Pseudomonadati</taxon>
        <taxon>Pseudomonadota</taxon>
        <taxon>Gammaproteobacteria</taxon>
        <taxon>Oceanospirillales</taxon>
        <taxon>Hahellaceae</taxon>
        <taxon>Hahella</taxon>
    </lineage>
</organism>
<dbReference type="SUPFAM" id="SSF55186">
    <property type="entry name" value="ThrRS/AlaRS common domain"/>
    <property type="match status" value="1"/>
</dbReference>
<protein>
    <submittedName>
        <fullName evidence="5">Predicted metal-dependent Hydrolase related to alanyl-tRNA synthetase HxxxH domain</fullName>
    </submittedName>
</protein>
<evidence type="ECO:0000313" key="5">
    <source>
        <dbReference type="EMBL" id="ABC27626.1"/>
    </source>
</evidence>
<dbReference type="EMBL" id="CP000155">
    <property type="protein sequence ID" value="ABC27626.1"/>
    <property type="molecule type" value="Genomic_DNA"/>
</dbReference>
<evidence type="ECO:0000256" key="2">
    <source>
        <dbReference type="ARBA" id="ARBA00022723"/>
    </source>
</evidence>
<gene>
    <name evidence="5" type="ordered locus">HCH_00728</name>
</gene>
<keyword evidence="2" id="KW-0479">Metal-binding</keyword>
<dbReference type="GO" id="GO:0005524">
    <property type="term" value="F:ATP binding"/>
    <property type="evidence" value="ECO:0007669"/>
    <property type="project" value="InterPro"/>
</dbReference>
<sequence>MTRKIFWEDPYLTTLSTYVTSVQDAVITVEETIFYALSGGQESDHGTIGGFRVISARKEEQEIFYELPEDHALQVGDPVEITIDWERRYRLMRLHFAAELVLELFYRKLGRVDKVGAHIAEEKARIDFSWPQSISPLLPDIDADAQRLIDENRDIISAFSDEDAERRYWRVEGFAEVPCGGTHLTRTGEVGRISMKRKNVGKDKERVEIYLD</sequence>
<reference evidence="5 6" key="1">
    <citation type="journal article" date="2005" name="Nucleic Acids Res.">
        <title>Genomic blueprint of Hahella chejuensis, a marine microbe producing an algicidal agent.</title>
        <authorList>
            <person name="Jeong H."/>
            <person name="Yim J.H."/>
            <person name="Lee C."/>
            <person name="Choi S.-H."/>
            <person name="Park Y.K."/>
            <person name="Yoon S.H."/>
            <person name="Hur C.-G."/>
            <person name="Kang H.-Y."/>
            <person name="Kim D."/>
            <person name="Lee H.H."/>
            <person name="Park K.H."/>
            <person name="Park S.-H."/>
            <person name="Park H.-S."/>
            <person name="Lee H.K."/>
            <person name="Oh T.K."/>
            <person name="Kim J.F."/>
        </authorList>
    </citation>
    <scope>NUCLEOTIDE SEQUENCE [LARGE SCALE GENOMIC DNA]</scope>
    <source>
        <strain evidence="5 6">KCTC 2396</strain>
    </source>
</reference>
<dbReference type="Gene3D" id="2.40.30.130">
    <property type="match status" value="1"/>
</dbReference>
<dbReference type="AlphaFoldDB" id="Q2SNZ8"/>
<keyword evidence="5" id="KW-0378">Hydrolase</keyword>
<dbReference type="RefSeq" id="WP_011394703.1">
    <property type="nucleotide sequence ID" value="NC_007645.1"/>
</dbReference>
<dbReference type="SMART" id="SM00863">
    <property type="entry name" value="tRNA_SAD"/>
    <property type="match status" value="1"/>
</dbReference>
<dbReference type="KEGG" id="hch:HCH_00728"/>
<evidence type="ECO:0000256" key="1">
    <source>
        <dbReference type="ARBA" id="ARBA00001947"/>
    </source>
</evidence>
<proteinExistence type="predicted"/>
<accession>Q2SNZ8</accession>
<dbReference type="PANTHER" id="PTHR43462:SF1">
    <property type="entry name" value="ALANYL-TRNA EDITING PROTEIN AARSD1"/>
    <property type="match status" value="1"/>
</dbReference>
<dbReference type="OrthoDB" id="9812949at2"/>
<dbReference type="GO" id="GO:0002161">
    <property type="term" value="F:aminoacyl-tRNA deacylase activity"/>
    <property type="evidence" value="ECO:0007669"/>
    <property type="project" value="UniProtKB-ARBA"/>
</dbReference>
<keyword evidence="5" id="KW-0030">Aminoacyl-tRNA synthetase</keyword>
<name>Q2SNZ8_HAHCH</name>
<keyword evidence="6" id="KW-1185">Reference proteome</keyword>
<evidence type="ECO:0000256" key="3">
    <source>
        <dbReference type="ARBA" id="ARBA00022833"/>
    </source>
</evidence>
<dbReference type="SUPFAM" id="SSF50447">
    <property type="entry name" value="Translation proteins"/>
    <property type="match status" value="1"/>
</dbReference>
<comment type="cofactor">
    <cofactor evidence="1">
        <name>Zn(2+)</name>
        <dbReference type="ChEBI" id="CHEBI:29105"/>
    </cofactor>
</comment>
<dbReference type="GO" id="GO:0004812">
    <property type="term" value="F:aminoacyl-tRNA ligase activity"/>
    <property type="evidence" value="ECO:0007669"/>
    <property type="project" value="UniProtKB-KW"/>
</dbReference>
<dbReference type="Gene3D" id="3.30.980.10">
    <property type="entry name" value="Threonyl-trna Synthetase, Chain A, domain 2"/>
    <property type="match status" value="1"/>
</dbReference>
<dbReference type="PANTHER" id="PTHR43462">
    <property type="entry name" value="ALANYL-TRNA EDITING PROTEIN"/>
    <property type="match status" value="1"/>
</dbReference>
<dbReference type="InterPro" id="IPR018163">
    <property type="entry name" value="Thr/Ala-tRNA-synth_IIc_edit"/>
</dbReference>
<dbReference type="eggNOG" id="COG2872">
    <property type="taxonomic scope" value="Bacteria"/>
</dbReference>
<keyword evidence="5" id="KW-0436">Ligase</keyword>
<feature type="domain" description="Threonyl/alanyl tRNA synthetase SAD" evidence="4">
    <location>
        <begin position="166"/>
        <end position="208"/>
    </location>
</feature>
<dbReference type="InterPro" id="IPR012947">
    <property type="entry name" value="tRNA_SAD"/>
</dbReference>
<dbReference type="HOGENOM" id="CLU_004485_3_2_6"/>